<dbReference type="RefSeq" id="WP_023246858.1">
    <property type="nucleotide sequence ID" value="NZ_CP023345.1"/>
</dbReference>
<evidence type="ECO:0000313" key="15">
    <source>
        <dbReference type="Proteomes" id="UP000230639"/>
    </source>
</evidence>
<dbReference type="EMBL" id="AAIBIC010000032">
    <property type="protein sequence ID" value="ECC3916494.1"/>
    <property type="molecule type" value="Genomic_DNA"/>
</dbReference>
<dbReference type="SUPFAM" id="SSF49401">
    <property type="entry name" value="Bacterial adhesins"/>
    <property type="match status" value="1"/>
</dbReference>
<dbReference type="Gene3D" id="2.60.40.1090">
    <property type="entry name" value="Fimbrial-type adhesion domain"/>
    <property type="match status" value="1"/>
</dbReference>
<evidence type="ECO:0000313" key="3">
    <source>
        <dbReference type="EMBL" id="EBP3696103.1"/>
    </source>
</evidence>
<dbReference type="Proteomes" id="UP000254633">
    <property type="component" value="Unassembled WGS sequence"/>
</dbReference>
<sequence>MNINLIHCALFGAGKEGADTTKADVTFDSSAVDTTDTNLLATTFSTGVTDVGIRLLTSEDNSLKPGISSKVPLQISSAEQTLIFQGDMGKIKSEISQTEAANTTYVVEYK</sequence>
<dbReference type="EMBL" id="CP023345">
    <property type="protein sequence ID" value="ATW53559.1"/>
    <property type="molecule type" value="Genomic_DNA"/>
</dbReference>
<gene>
    <name evidence="12" type="ORF">ABB53_005445</name>
    <name evidence="6" type="ORF">AH359_00315</name>
    <name evidence="7" type="ORF">B4V94_00005</name>
    <name evidence="2" type="ORF">CNQ75_02830</name>
    <name evidence="4" type="ORF">CTQ69_21450</name>
    <name evidence="5" type="ORF">DLB95_18755</name>
    <name evidence="11" type="ORF">G0D47_23520</name>
    <name evidence="10" type="ORF">GB480_25240</name>
    <name evidence="8" type="ORF">GBX62_23820</name>
    <name evidence="9" type="ORF">GBZ04_10180</name>
    <name evidence="13" type="ORF">JMJ85_05370</name>
    <name evidence="14" type="ORF">NCTC10060_01399</name>
    <name evidence="3" type="ORF">PG27_23615</name>
</gene>
<dbReference type="InterPro" id="IPR000259">
    <property type="entry name" value="Adhesion_dom_fimbrial"/>
</dbReference>
<feature type="domain" description="Fimbrial-type adhesion" evidence="1">
    <location>
        <begin position="18"/>
        <end position="109"/>
    </location>
</feature>
<reference evidence="14 16" key="4">
    <citation type="submission" date="2018-06" db="EMBL/GenBank/DDBJ databases">
        <authorList>
            <consortium name="Pathogen Informatics"/>
            <person name="Doyle S."/>
        </authorList>
    </citation>
    <scope>NUCLEOTIDE SEQUENCE [LARGE SCALE GENOMIC DNA]</scope>
    <source>
        <strain evidence="14 16">NCTC10060</strain>
    </source>
</reference>
<evidence type="ECO:0000313" key="13">
    <source>
        <dbReference type="EMBL" id="QXN84597.1"/>
    </source>
</evidence>
<organism evidence="2 15">
    <name type="scientific">Salmonella diarizonae</name>
    <dbReference type="NCBI Taxonomy" id="59204"/>
    <lineage>
        <taxon>Bacteria</taxon>
        <taxon>Pseudomonadati</taxon>
        <taxon>Pseudomonadota</taxon>
        <taxon>Gammaproteobacteria</taxon>
        <taxon>Enterobacterales</taxon>
        <taxon>Enterobacteriaceae</taxon>
        <taxon>Salmonella</taxon>
    </lineage>
</organism>
<accession>A0A2I5HDD7</accession>
<evidence type="ECO:0000313" key="11">
    <source>
        <dbReference type="EMBL" id="HAC6767537.1"/>
    </source>
</evidence>
<dbReference type="EMBL" id="AAIYJF010000016">
    <property type="protein sequence ID" value="ECJ4379226.1"/>
    <property type="molecule type" value="Genomic_DNA"/>
</dbReference>
<dbReference type="Proteomes" id="UP000230639">
    <property type="component" value="Chromosome"/>
</dbReference>
<evidence type="ECO:0000313" key="2">
    <source>
        <dbReference type="EMBL" id="ATW53559.1"/>
    </source>
</evidence>
<evidence type="ECO:0000313" key="9">
    <source>
        <dbReference type="EMBL" id="HAB4465085.1"/>
    </source>
</evidence>
<reference evidence="8" key="2">
    <citation type="journal article" date="2018" name="Genome Biol.">
        <title>SKESA: strategic k-mer extension for scrupulous assemblies.</title>
        <authorList>
            <person name="Souvorov A."/>
            <person name="Agarwala R."/>
            <person name="Lipman D.J."/>
        </authorList>
    </citation>
    <scope>NUCLEOTIDE SEQUENCE</scope>
    <source>
        <strain evidence="11">11-1391</strain>
        <strain evidence="8">Salmonella enterica</strain>
    </source>
</reference>
<dbReference type="GO" id="GO:0007155">
    <property type="term" value="P:cell adhesion"/>
    <property type="evidence" value="ECO:0007669"/>
    <property type="project" value="InterPro"/>
</dbReference>
<dbReference type="EMBL" id="AAMIRF010000001">
    <property type="protein sequence ID" value="EDH7453887.1"/>
    <property type="molecule type" value="Genomic_DNA"/>
</dbReference>
<dbReference type="EMBL" id="CP075144">
    <property type="protein sequence ID" value="QWJ70496.1"/>
    <property type="molecule type" value="Genomic_DNA"/>
</dbReference>
<reference evidence="13" key="9">
    <citation type="submission" date="2021-07" db="EMBL/GenBank/DDBJ databases">
        <title>Whole-Genome Sequences of non-enterica strains of Salmonella enterica isolated from poultry houses.</title>
        <authorList>
            <person name="Lamas A."/>
            <person name="Regal P."/>
            <person name="Miranda J.M."/>
            <person name="Vazquez B."/>
            <person name="Cepeda A."/>
            <person name="Franco C.M."/>
        </authorList>
    </citation>
    <scope>NUCLEOTIDE SEQUENCE</scope>
    <source>
        <strain evidence="13">LHICA_D1</strain>
    </source>
</reference>
<reference evidence="3" key="5">
    <citation type="submission" date="2018-07" db="EMBL/GenBank/DDBJ databases">
        <authorList>
            <consortium name="GenomeTrakr network: Whole genome sequencing for foodborne pathogen traceback"/>
        </authorList>
    </citation>
    <scope>NUCLEOTIDE SEQUENCE</scope>
    <source>
        <strain evidence="3">CFSAN008697</strain>
        <strain evidence="12">CFSAN030538</strain>
        <strain evidence="6">FDA00001986</strain>
    </source>
</reference>
<proteinExistence type="predicted"/>
<dbReference type="Proteomes" id="UP000839735">
    <property type="component" value="Unassembled WGS sequence"/>
</dbReference>
<protein>
    <submittedName>
        <fullName evidence="14">Putative fimbrial protein</fullName>
    </submittedName>
</protein>
<reference evidence="2 15" key="1">
    <citation type="submission" date="2017-09" db="EMBL/GenBank/DDBJ databases">
        <title>Complete genome of Salmonella enterica subsp. diarizonae isolated from stool of a patient with bacterial enteropathy.</title>
        <authorList>
            <person name="Zhou J."/>
            <person name="Chen Q."/>
            <person name="Guo L."/>
            <person name="Fan J."/>
        </authorList>
    </citation>
    <scope>NUCLEOTIDE SEQUENCE [LARGE SCALE GENOMIC DNA]</scope>
    <source>
        <strain evidence="2 15">HZS154</strain>
    </source>
</reference>
<evidence type="ECO:0000313" key="5">
    <source>
        <dbReference type="EMBL" id="ECJ4379226.1"/>
    </source>
</evidence>
<dbReference type="Pfam" id="PF00419">
    <property type="entry name" value="Fimbrial"/>
    <property type="match status" value="1"/>
</dbReference>
<dbReference type="EMBL" id="AAGLNK010000033">
    <property type="protein sequence ID" value="EBP3696103.1"/>
    <property type="molecule type" value="Genomic_DNA"/>
</dbReference>
<evidence type="ECO:0000313" key="4">
    <source>
        <dbReference type="EMBL" id="ECC3916494.1"/>
    </source>
</evidence>
<evidence type="ECO:0000313" key="10">
    <source>
        <dbReference type="EMBL" id="HAB6342101.1"/>
    </source>
</evidence>
<evidence type="ECO:0000313" key="14">
    <source>
        <dbReference type="EMBL" id="SUG54310.1"/>
    </source>
</evidence>
<dbReference type="EMBL" id="DAAHJH010000055">
    <property type="protein sequence ID" value="HAB6342101.1"/>
    <property type="molecule type" value="Genomic_DNA"/>
</dbReference>
<dbReference type="EMBL" id="CP078142">
    <property type="protein sequence ID" value="QXN84597.1"/>
    <property type="molecule type" value="Genomic_DNA"/>
</dbReference>
<reference evidence="8" key="7">
    <citation type="submission" date="2019-10" db="EMBL/GenBank/DDBJ databases">
        <authorList>
            <consortium name="NCBI Pathogen Detection Project"/>
        </authorList>
    </citation>
    <scope>NUCLEOTIDE SEQUENCE</scope>
    <source>
        <strain evidence="11">11-1391</strain>
        <strain evidence="8">Salmonella enterica</strain>
    </source>
</reference>
<dbReference type="EMBL" id="UGXH01000003">
    <property type="protein sequence ID" value="SUG54310.1"/>
    <property type="molecule type" value="Genomic_DNA"/>
</dbReference>
<dbReference type="GO" id="GO:0009289">
    <property type="term" value="C:pilus"/>
    <property type="evidence" value="ECO:0007669"/>
    <property type="project" value="InterPro"/>
</dbReference>
<reference evidence="12" key="8">
    <citation type="submission" date="2021-05" db="EMBL/GenBank/DDBJ databases">
        <title>Whole genome PacBio Sequel sequence of Salmonella enterica subsp. enterica.</title>
        <authorList>
            <person name="Hoffmann M."/>
            <person name="Balkey M."/>
            <person name="Luo Y."/>
        </authorList>
    </citation>
    <scope>NUCLEOTIDE SEQUENCE</scope>
    <source>
        <strain evidence="12">CFSAN030538</strain>
    </source>
</reference>
<reference evidence="7" key="6">
    <citation type="submission" date="2018-07" db="EMBL/GenBank/DDBJ databases">
        <authorList>
            <consortium name="PulseNet: The National Subtyping Network for Foodborne Disease Surveillance"/>
            <person name="Tarr C.L."/>
            <person name="Trees E."/>
            <person name="Katz L.S."/>
            <person name="Carleton-Romer H.A."/>
            <person name="Stroika S."/>
            <person name="Kucerova Z."/>
            <person name="Roache K.F."/>
            <person name="Sabol A.L."/>
            <person name="Besser J."/>
            <person name="Gerner-Smidt P."/>
        </authorList>
    </citation>
    <scope>NUCLEOTIDE SEQUENCE</scope>
    <source>
        <strain evidence="7">PNUSAS008615</strain>
    </source>
</reference>
<dbReference type="EMBL" id="AALSXK010000001">
    <property type="protein sequence ID" value="EDD0499835.1"/>
    <property type="molecule type" value="Genomic_DNA"/>
</dbReference>
<dbReference type="EMBL" id="DAAGOZ010000069">
    <property type="protein sequence ID" value="HAB3966917.1"/>
    <property type="molecule type" value="Genomic_DNA"/>
</dbReference>
<name>A0A2I5HDD7_SALDZ</name>
<evidence type="ECO:0000313" key="7">
    <source>
        <dbReference type="EMBL" id="EDH7453887.1"/>
    </source>
</evidence>
<evidence type="ECO:0000313" key="12">
    <source>
        <dbReference type="EMBL" id="QWJ70496.1"/>
    </source>
</evidence>
<dbReference type="InterPro" id="IPR036937">
    <property type="entry name" value="Adhesion_dom_fimbrial_sf"/>
</dbReference>
<dbReference type="InterPro" id="IPR008966">
    <property type="entry name" value="Adhesion_dom_sf"/>
</dbReference>
<dbReference type="Proteomes" id="UP000839781">
    <property type="component" value="Unassembled WGS sequence"/>
</dbReference>
<dbReference type="EMBL" id="DAAMII010000052">
    <property type="protein sequence ID" value="HAC6767537.1"/>
    <property type="molecule type" value="Genomic_DNA"/>
</dbReference>
<reference evidence="5" key="3">
    <citation type="submission" date="2018-05" db="EMBL/GenBank/DDBJ databases">
        <authorList>
            <person name="Ashton P.M."/>
            <person name="Dallman T."/>
            <person name="Nair S."/>
            <person name="De Pinna E."/>
            <person name="Peters T."/>
            <person name="Grant K."/>
        </authorList>
    </citation>
    <scope>NUCLEOTIDE SEQUENCE [LARGE SCALE GENOMIC DNA]</scope>
    <source>
        <strain evidence="4">294779</strain>
        <strain evidence="5">474878</strain>
    </source>
</reference>
<dbReference type="AlphaFoldDB" id="A0A2I5HDD7"/>
<evidence type="ECO:0000259" key="1">
    <source>
        <dbReference type="Pfam" id="PF00419"/>
    </source>
</evidence>
<evidence type="ECO:0000313" key="8">
    <source>
        <dbReference type="EMBL" id="HAB3966917.1"/>
    </source>
</evidence>
<evidence type="ECO:0000313" key="16">
    <source>
        <dbReference type="Proteomes" id="UP000254633"/>
    </source>
</evidence>
<evidence type="ECO:0000313" key="6">
    <source>
        <dbReference type="EMBL" id="EDD0499835.1"/>
    </source>
</evidence>
<dbReference type="EMBL" id="DAAGTH010000014">
    <property type="protein sequence ID" value="HAB4465085.1"/>
    <property type="molecule type" value="Genomic_DNA"/>
</dbReference>